<dbReference type="PANTHER" id="PTHR35377">
    <property type="entry name" value="ANTITOXIN VAPB49-RELATED-RELATED"/>
    <property type="match status" value="1"/>
</dbReference>
<dbReference type="Gene3D" id="3.40.1620.10">
    <property type="entry name" value="YefM-like domain"/>
    <property type="match status" value="1"/>
</dbReference>
<dbReference type="EMBL" id="FNHE01000005">
    <property type="protein sequence ID" value="SDM41346.1"/>
    <property type="molecule type" value="Genomic_DNA"/>
</dbReference>
<dbReference type="Proteomes" id="UP000198680">
    <property type="component" value="Unassembled WGS sequence"/>
</dbReference>
<gene>
    <name evidence="4" type="ORF">SAMN05660642_02449</name>
</gene>
<evidence type="ECO:0000256" key="2">
    <source>
        <dbReference type="RuleBase" id="RU362080"/>
    </source>
</evidence>
<comment type="function">
    <text evidence="2">Antitoxin component of a type II toxin-antitoxin (TA) system.</text>
</comment>
<dbReference type="InterPro" id="IPR006442">
    <property type="entry name" value="Antitoxin_Phd/YefM"/>
</dbReference>
<dbReference type="GO" id="GO:0097351">
    <property type="term" value="F:toxin sequestering activity"/>
    <property type="evidence" value="ECO:0007669"/>
    <property type="project" value="TreeGrafter"/>
</dbReference>
<evidence type="ECO:0000256" key="1">
    <source>
        <dbReference type="ARBA" id="ARBA00009981"/>
    </source>
</evidence>
<feature type="compositionally biased region" description="Polar residues" evidence="3">
    <location>
        <begin position="88"/>
        <end position="99"/>
    </location>
</feature>
<dbReference type="STRING" id="1137991.SAMN05660642_02449"/>
<keyword evidence="5" id="KW-1185">Reference proteome</keyword>
<dbReference type="AlphaFoldDB" id="A0A1G9T136"/>
<organism evidence="4 5">
    <name type="scientific">Geodermatophilus siccatus</name>
    <dbReference type="NCBI Taxonomy" id="1137991"/>
    <lineage>
        <taxon>Bacteria</taxon>
        <taxon>Bacillati</taxon>
        <taxon>Actinomycetota</taxon>
        <taxon>Actinomycetes</taxon>
        <taxon>Geodermatophilales</taxon>
        <taxon>Geodermatophilaceae</taxon>
        <taxon>Geodermatophilus</taxon>
    </lineage>
</organism>
<comment type="similarity">
    <text evidence="1 2">Belongs to the phD/YefM antitoxin family.</text>
</comment>
<dbReference type="SUPFAM" id="SSF143120">
    <property type="entry name" value="YefM-like"/>
    <property type="match status" value="1"/>
</dbReference>
<reference evidence="5" key="1">
    <citation type="submission" date="2016-10" db="EMBL/GenBank/DDBJ databases">
        <authorList>
            <person name="Varghese N."/>
            <person name="Submissions S."/>
        </authorList>
    </citation>
    <scope>NUCLEOTIDE SEQUENCE [LARGE SCALE GENOMIC DNA]</scope>
    <source>
        <strain evidence="5">DSM 45419</strain>
    </source>
</reference>
<evidence type="ECO:0000256" key="3">
    <source>
        <dbReference type="SAM" id="MobiDB-lite"/>
    </source>
</evidence>
<feature type="region of interest" description="Disordered" evidence="3">
    <location>
        <begin position="63"/>
        <end position="99"/>
    </location>
</feature>
<dbReference type="PANTHER" id="PTHR35377:SF5">
    <property type="entry name" value="ANTITOXIN VAPB46"/>
    <property type="match status" value="1"/>
</dbReference>
<evidence type="ECO:0000313" key="5">
    <source>
        <dbReference type="Proteomes" id="UP000198680"/>
    </source>
</evidence>
<proteinExistence type="inferred from homology"/>
<sequence length="99" mass="11124">MWLRFPRDVATREVTVDSVGIRELRDGLSRYLAEVRTVTVTVTDHGRPIARIVPVDEPSPLERLISEGHVQPARRRTRSAPRPVAASGTVSDLVTDQRR</sequence>
<protein>
    <recommendedName>
        <fullName evidence="2">Antitoxin</fullName>
    </recommendedName>
</protein>
<accession>A0A1G9T136</accession>
<dbReference type="InterPro" id="IPR051416">
    <property type="entry name" value="phD-YefM_TA_antitoxins"/>
</dbReference>
<dbReference type="InterPro" id="IPR036165">
    <property type="entry name" value="YefM-like_sf"/>
</dbReference>
<dbReference type="NCBIfam" id="TIGR01552">
    <property type="entry name" value="phd_fam"/>
    <property type="match status" value="1"/>
</dbReference>
<evidence type="ECO:0000313" key="4">
    <source>
        <dbReference type="EMBL" id="SDM41346.1"/>
    </source>
</evidence>
<dbReference type="Pfam" id="PF02604">
    <property type="entry name" value="PhdYeFM_antitox"/>
    <property type="match status" value="1"/>
</dbReference>
<name>A0A1G9T136_9ACTN</name>